<dbReference type="OrthoDB" id="9757904at2"/>
<keyword evidence="1" id="KW-0812">Transmembrane</keyword>
<feature type="transmembrane region" description="Helical" evidence="1">
    <location>
        <begin position="471"/>
        <end position="495"/>
    </location>
</feature>
<evidence type="ECO:0000256" key="1">
    <source>
        <dbReference type="SAM" id="Phobius"/>
    </source>
</evidence>
<dbReference type="Gene3D" id="3.30.2090.10">
    <property type="entry name" value="Multidrug efflux transporter AcrB TolC docking domain, DN and DC subdomains"/>
    <property type="match status" value="2"/>
</dbReference>
<evidence type="ECO:0000313" key="2">
    <source>
        <dbReference type="EMBL" id="BBM83773.1"/>
    </source>
</evidence>
<dbReference type="PRINTS" id="PR00702">
    <property type="entry name" value="ACRIFLAVINRP"/>
</dbReference>
<feature type="transmembrane region" description="Helical" evidence="1">
    <location>
        <begin position="1036"/>
        <end position="1058"/>
    </location>
</feature>
<keyword evidence="1" id="KW-1133">Transmembrane helix</keyword>
<dbReference type="InterPro" id="IPR027463">
    <property type="entry name" value="AcrB_DN_DC_subdom"/>
</dbReference>
<dbReference type="AlphaFoldDB" id="A0A5S9IKX4"/>
<sequence length="1097" mass="121341">MKIAEVAVDRPVTTVVGVLLVGLFGWLALISLPIQMKPTVDKPIIRIQTAYPGAAPIEVEQQVTDIFEEKVNAIQGLNKLTSTSAESVSTVSLEFDWGADRDARFLDVIEKANQISDLPEEAEKPVISAVSSVEEDRIMWLMISSDVLNVDDITKFAKNEIKDAIGKVDGVGDVTVFGGRERQIIVNLDPKSMISRGITIDKLRNTILLENRNVRGGFIDEGKMRYTLRTVGQFTKIADIENIVLSRTSSGTVYLRDVAYVEDSFEPRSSTVRGLNMRSEIALGISRKIGANVVETIERIQQKIDSLNTRFSAMNFKGQQASLRLKPAYNEADYIWQSMSFVSQNLFFGAVLAAAVLIFFLKSLRSVLIVSVMIPVCFISNFIFLSILGRTINIISLAGIAFAVGMTLDNAIVVIENIYRHLEMGKKLREACLVGIQEVWGAILASTLTTMAVFLPILYIKEEAGELFKDIALAISCSVAVSLVLSFTLVVMMSSRLMKKSQPLAITRYLFLPSDYIGRGIGFAFQFCVKLITGQYLRKLSFGSNVLLQIVFKTTLIALLVIPIFVVTLKFIPPMEYLPTGNRNMIILIYKVPPGTNVEKKSQISATMERKVEKILFDPRKGNSEDNIAIERMVAITSSGFNLMITVFKEKYARTPVENLPMSMNPMTQKPFRSSMDYLAFLLTGATFGTPGTEYAFAIRPGLFGRFANKGFNVEVSGPDIEKLKVLADEVEQRINQMGKNAGYGRVTRDFEVGLPEIRINIDRERASELGLRAFEVASVVETFVAGKKTGKFRDGSDDIDIVVKVPEYIIDDIEQLKMVQFFVEGVGTTNLDSVTDIYTTNGPTQILHSERSRAITLSINLDETKPLEEAIDEVRNEIIAPMLKNLPGEYNIDVSGSASDLKRTQDALKPNFLLSVAIIYLLLCSLFESFFFPFIIMFSVPLAISGGIFAIVWNEAPFDMLTVLGFFILGGIVVNNAILVVHQALNFMKEEGYEPHLAISESVRTRLRPAFMSTITTVFGLIPMCIQGAPGSELYSGLATAIAGGLVFSTFLTLVLVPGIQSLLIDCGTLLKICWGTIKSLPHKMMNLLAKKSKTQ</sequence>
<keyword evidence="3" id="KW-1185">Reference proteome</keyword>
<dbReference type="Gene3D" id="3.30.70.1440">
    <property type="entry name" value="Multidrug efflux transporter AcrB pore domain"/>
    <property type="match status" value="1"/>
</dbReference>
<feature type="transmembrane region" description="Helical" evidence="1">
    <location>
        <begin position="367"/>
        <end position="388"/>
    </location>
</feature>
<dbReference type="PANTHER" id="PTHR32063:SF0">
    <property type="entry name" value="SWARMING MOTILITY PROTEIN SWRC"/>
    <property type="match status" value="1"/>
</dbReference>
<dbReference type="Gene3D" id="3.30.70.1320">
    <property type="entry name" value="Multidrug efflux transporter AcrB pore domain like"/>
    <property type="match status" value="1"/>
</dbReference>
<gene>
    <name evidence="2" type="ORF">UABAM_02128</name>
</gene>
<feature type="transmembrane region" description="Helical" evidence="1">
    <location>
        <begin position="394"/>
        <end position="419"/>
    </location>
</feature>
<dbReference type="RefSeq" id="WP_151967957.1">
    <property type="nucleotide sequence ID" value="NZ_AP019860.1"/>
</dbReference>
<protein>
    <submittedName>
        <fullName evidence="2">Acriflavine resistance protein B</fullName>
    </submittedName>
</protein>
<feature type="transmembrane region" description="Helical" evidence="1">
    <location>
        <begin position="12"/>
        <end position="34"/>
    </location>
</feature>
<dbReference type="InterPro" id="IPR001036">
    <property type="entry name" value="Acrflvin-R"/>
</dbReference>
<dbReference type="Gene3D" id="3.30.70.1430">
    <property type="entry name" value="Multidrug efflux transporter AcrB pore domain"/>
    <property type="match status" value="2"/>
</dbReference>
<feature type="transmembrane region" description="Helical" evidence="1">
    <location>
        <begin position="961"/>
        <end position="982"/>
    </location>
</feature>
<dbReference type="Pfam" id="PF00873">
    <property type="entry name" value="ACR_tran"/>
    <property type="match status" value="1"/>
</dbReference>
<dbReference type="EMBL" id="AP019860">
    <property type="protein sequence ID" value="BBM83773.1"/>
    <property type="molecule type" value="Genomic_DNA"/>
</dbReference>
<dbReference type="Proteomes" id="UP000326354">
    <property type="component" value="Chromosome"/>
</dbReference>
<dbReference type="GO" id="GO:0005886">
    <property type="term" value="C:plasma membrane"/>
    <property type="evidence" value="ECO:0007669"/>
    <property type="project" value="TreeGrafter"/>
</dbReference>
<proteinExistence type="predicted"/>
<dbReference type="SUPFAM" id="SSF82693">
    <property type="entry name" value="Multidrug efflux transporter AcrB pore domain, PN1, PN2, PC1 and PC2 subdomains"/>
    <property type="match status" value="2"/>
</dbReference>
<dbReference type="Gene3D" id="1.20.1640.10">
    <property type="entry name" value="Multidrug efflux transporter AcrB transmembrane domain"/>
    <property type="match status" value="2"/>
</dbReference>
<dbReference type="KEGG" id="uam:UABAM_02128"/>
<evidence type="ECO:0000313" key="3">
    <source>
        <dbReference type="Proteomes" id="UP000326354"/>
    </source>
</evidence>
<feature type="transmembrane region" description="Helical" evidence="1">
    <location>
        <begin position="334"/>
        <end position="360"/>
    </location>
</feature>
<dbReference type="PANTHER" id="PTHR32063">
    <property type="match status" value="1"/>
</dbReference>
<dbReference type="SUPFAM" id="SSF82714">
    <property type="entry name" value="Multidrug efflux transporter AcrB TolC docking domain, DN and DC subdomains"/>
    <property type="match status" value="2"/>
</dbReference>
<organism evidence="2 3">
    <name type="scientific">Uabimicrobium amorphum</name>
    <dbReference type="NCBI Taxonomy" id="2596890"/>
    <lineage>
        <taxon>Bacteria</taxon>
        <taxon>Pseudomonadati</taxon>
        <taxon>Planctomycetota</taxon>
        <taxon>Candidatus Uabimicrobiia</taxon>
        <taxon>Candidatus Uabimicrobiales</taxon>
        <taxon>Candidatus Uabimicrobiaceae</taxon>
        <taxon>Candidatus Uabimicrobium</taxon>
    </lineage>
</organism>
<feature type="transmembrane region" description="Helical" evidence="1">
    <location>
        <begin position="550"/>
        <end position="572"/>
    </location>
</feature>
<dbReference type="GO" id="GO:0042910">
    <property type="term" value="F:xenobiotic transmembrane transporter activity"/>
    <property type="evidence" value="ECO:0007669"/>
    <property type="project" value="TreeGrafter"/>
</dbReference>
<reference evidence="2 3" key="1">
    <citation type="submission" date="2019-08" db="EMBL/GenBank/DDBJ databases">
        <title>Complete genome sequence of Candidatus Uab amorphum.</title>
        <authorList>
            <person name="Shiratori T."/>
            <person name="Suzuki S."/>
            <person name="Kakizawa Y."/>
            <person name="Ishida K."/>
        </authorList>
    </citation>
    <scope>NUCLEOTIDE SEQUENCE [LARGE SCALE GENOMIC DNA]</scope>
    <source>
        <strain evidence="2 3">SRT547</strain>
    </source>
</reference>
<feature type="transmembrane region" description="Helical" evidence="1">
    <location>
        <begin position="439"/>
        <end position="459"/>
    </location>
</feature>
<accession>A0A5S9IKX4</accession>
<name>A0A5S9IKX4_UABAM</name>
<dbReference type="SUPFAM" id="SSF82866">
    <property type="entry name" value="Multidrug efflux transporter AcrB transmembrane domain"/>
    <property type="match status" value="2"/>
</dbReference>
<keyword evidence="1" id="KW-0472">Membrane</keyword>